<comment type="pathway">
    <text evidence="2">Purine metabolism; 7-cyano-7-deazaguanine biosynthesis.</text>
</comment>
<evidence type="ECO:0000256" key="8">
    <source>
        <dbReference type="ARBA" id="ARBA00023239"/>
    </source>
</evidence>
<dbReference type="EC" id="4.1.2.50" evidence="4"/>
<evidence type="ECO:0000256" key="9">
    <source>
        <dbReference type="ARBA" id="ARBA00031449"/>
    </source>
</evidence>
<dbReference type="AlphaFoldDB" id="A0A2P8R103"/>
<keyword evidence="8" id="KW-0456">Lyase</keyword>
<gene>
    <name evidence="11" type="ORF">CQ405_03745</name>
</gene>
<dbReference type="PANTHER" id="PTHR12589:SF7">
    <property type="entry name" value="6-PYRUVOYL TETRAHYDROBIOPTERIN SYNTHASE"/>
    <property type="match status" value="1"/>
</dbReference>
<comment type="catalytic activity">
    <reaction evidence="10">
        <text>7,8-dihydroneopterin 3'-triphosphate + H2O = 6-carboxy-5,6,7,8-tetrahydropterin + triphosphate + acetaldehyde + 2 H(+)</text>
        <dbReference type="Rhea" id="RHEA:27966"/>
        <dbReference type="ChEBI" id="CHEBI:15343"/>
        <dbReference type="ChEBI" id="CHEBI:15377"/>
        <dbReference type="ChEBI" id="CHEBI:15378"/>
        <dbReference type="ChEBI" id="CHEBI:18036"/>
        <dbReference type="ChEBI" id="CHEBI:58462"/>
        <dbReference type="ChEBI" id="CHEBI:61032"/>
        <dbReference type="EC" id="4.1.2.50"/>
    </reaction>
</comment>
<dbReference type="PANTHER" id="PTHR12589">
    <property type="entry name" value="PYRUVOYL TETRAHYDROBIOPTERIN SYNTHASE"/>
    <property type="match status" value="1"/>
</dbReference>
<evidence type="ECO:0000256" key="4">
    <source>
        <dbReference type="ARBA" id="ARBA00012982"/>
    </source>
</evidence>
<accession>A0A2P8R103</accession>
<protein>
    <recommendedName>
        <fullName evidence="5">6-carboxy-5,6,7,8-tetrahydropterin synthase</fullName>
        <ecNumber evidence="4">4.1.2.50</ecNumber>
    </recommendedName>
    <alternativeName>
        <fullName evidence="9">Queuosine biosynthesis protein QueD</fullName>
    </alternativeName>
</protein>
<dbReference type="OrthoDB" id="9804698at2"/>
<comment type="similarity">
    <text evidence="3">Belongs to the PTPS family. QueD subfamily.</text>
</comment>
<dbReference type="Gene3D" id="3.30.479.10">
    <property type="entry name" value="6-pyruvoyl tetrahydropterin synthase/QueD"/>
    <property type="match status" value="1"/>
</dbReference>
<evidence type="ECO:0000256" key="3">
    <source>
        <dbReference type="ARBA" id="ARBA00008900"/>
    </source>
</evidence>
<evidence type="ECO:0000256" key="6">
    <source>
        <dbReference type="ARBA" id="ARBA00022723"/>
    </source>
</evidence>
<dbReference type="InterPro" id="IPR007115">
    <property type="entry name" value="6-PTP_synth/QueD"/>
</dbReference>
<comment type="caution">
    <text evidence="11">The sequence shown here is derived from an EMBL/GenBank/DDBJ whole genome shotgun (WGS) entry which is preliminary data.</text>
</comment>
<dbReference type="GO" id="GO:0070497">
    <property type="term" value="F:6-carboxytetrahydropterin synthase activity"/>
    <property type="evidence" value="ECO:0007669"/>
    <property type="project" value="UniProtKB-EC"/>
</dbReference>
<evidence type="ECO:0000256" key="5">
    <source>
        <dbReference type="ARBA" id="ARBA00018141"/>
    </source>
</evidence>
<evidence type="ECO:0000256" key="10">
    <source>
        <dbReference type="ARBA" id="ARBA00048807"/>
    </source>
</evidence>
<dbReference type="EMBL" id="PDHH01000003">
    <property type="protein sequence ID" value="PSM52176.1"/>
    <property type="molecule type" value="Genomic_DNA"/>
</dbReference>
<organism evidence="11 12">
    <name type="scientific">Campylobacter blaseri</name>
    <dbReference type="NCBI Taxonomy" id="2042961"/>
    <lineage>
        <taxon>Bacteria</taxon>
        <taxon>Pseudomonadati</taxon>
        <taxon>Campylobacterota</taxon>
        <taxon>Epsilonproteobacteria</taxon>
        <taxon>Campylobacterales</taxon>
        <taxon>Campylobacteraceae</taxon>
        <taxon>Campylobacter</taxon>
    </lineage>
</organism>
<proteinExistence type="inferred from homology"/>
<keyword evidence="12" id="KW-1185">Reference proteome</keyword>
<dbReference type="RefSeq" id="WP_106870772.1">
    <property type="nucleotide sequence ID" value="NZ_CP053841.1"/>
</dbReference>
<reference evidence="12" key="1">
    <citation type="submission" date="2017-10" db="EMBL/GenBank/DDBJ databases">
        <title>Campylobacter species from seals.</title>
        <authorList>
            <person name="Gilbert M.J."/>
            <person name="Zomer A.L."/>
            <person name="Timmerman A.J."/>
            <person name="Duim B."/>
            <person name="Wagenaar J.A."/>
        </authorList>
    </citation>
    <scope>NUCLEOTIDE SEQUENCE [LARGE SCALE GENOMIC DNA]</scope>
    <source>
        <strain evidence="12">17S00004-5</strain>
    </source>
</reference>
<dbReference type="SUPFAM" id="SSF55620">
    <property type="entry name" value="Tetrahydrobiopterin biosynthesis enzymes-like"/>
    <property type="match status" value="1"/>
</dbReference>
<keyword evidence="7" id="KW-0862">Zinc</keyword>
<dbReference type="UniPathway" id="UPA00391"/>
<evidence type="ECO:0000256" key="1">
    <source>
        <dbReference type="ARBA" id="ARBA00001947"/>
    </source>
</evidence>
<evidence type="ECO:0000313" key="11">
    <source>
        <dbReference type="EMBL" id="PSM52176.1"/>
    </source>
</evidence>
<comment type="cofactor">
    <cofactor evidence="1">
        <name>Zn(2+)</name>
        <dbReference type="ChEBI" id="CHEBI:29105"/>
    </cofactor>
</comment>
<dbReference type="GO" id="GO:0046872">
    <property type="term" value="F:metal ion binding"/>
    <property type="evidence" value="ECO:0007669"/>
    <property type="project" value="UniProtKB-KW"/>
</dbReference>
<sequence>MIIRKIYNFENAHIVRFCSSKRCRTSIHGHSYKCEVLLSSNFLDNASMVYDFGLMKQGIKTLIDSFDHSTTIFSGDSDEYKNDIKKHSLRWVEIPYNPSAEQFCRVFFVLIDRLLSLTKMQNGEKEVRLHSIIVHETTTGYAQCFRDDAYNENMGIINLEDIKFSDEVVGEWYDKELFNKMKNGISFIDEKDC</sequence>
<dbReference type="InterPro" id="IPR038418">
    <property type="entry name" value="6-PTP_synth/QueD_sf"/>
</dbReference>
<evidence type="ECO:0000256" key="2">
    <source>
        <dbReference type="ARBA" id="ARBA00005061"/>
    </source>
</evidence>
<keyword evidence="6" id="KW-0479">Metal-binding</keyword>
<dbReference type="Pfam" id="PF01242">
    <property type="entry name" value="PTPS"/>
    <property type="match status" value="1"/>
</dbReference>
<evidence type="ECO:0000256" key="7">
    <source>
        <dbReference type="ARBA" id="ARBA00022833"/>
    </source>
</evidence>
<name>A0A2P8R103_9BACT</name>
<dbReference type="Proteomes" id="UP000240535">
    <property type="component" value="Unassembled WGS sequence"/>
</dbReference>
<evidence type="ECO:0000313" key="12">
    <source>
        <dbReference type="Proteomes" id="UP000240535"/>
    </source>
</evidence>